<gene>
    <name evidence="2" type="ORF">DIZ78_09995</name>
</gene>
<keyword evidence="1" id="KW-1133">Transmembrane helix</keyword>
<feature type="transmembrane region" description="Helical" evidence="1">
    <location>
        <begin position="12"/>
        <end position="30"/>
    </location>
</feature>
<protein>
    <submittedName>
        <fullName evidence="2">Uncharacterized protein</fullName>
    </submittedName>
</protein>
<name>A0A370DMI7_9GAMM</name>
<dbReference type="SUPFAM" id="SSF52266">
    <property type="entry name" value="SGNH hydrolase"/>
    <property type="match status" value="1"/>
</dbReference>
<evidence type="ECO:0000313" key="3">
    <source>
        <dbReference type="Proteomes" id="UP000254771"/>
    </source>
</evidence>
<dbReference type="InterPro" id="IPR036514">
    <property type="entry name" value="SGNH_hydro_sf"/>
</dbReference>
<dbReference type="CDD" id="cd00229">
    <property type="entry name" value="SGNH_hydrolase"/>
    <property type="match status" value="1"/>
</dbReference>
<dbReference type="Proteomes" id="UP000254771">
    <property type="component" value="Unassembled WGS sequence"/>
</dbReference>
<evidence type="ECO:0000313" key="2">
    <source>
        <dbReference type="EMBL" id="RDH85780.1"/>
    </source>
</evidence>
<keyword evidence="3" id="KW-1185">Reference proteome</keyword>
<keyword evidence="1" id="KW-0472">Membrane</keyword>
<evidence type="ECO:0000256" key="1">
    <source>
        <dbReference type="SAM" id="Phobius"/>
    </source>
</evidence>
<comment type="caution">
    <text evidence="2">The sequence shown here is derived from an EMBL/GenBank/DDBJ whole genome shotgun (WGS) entry which is preliminary data.</text>
</comment>
<dbReference type="AlphaFoldDB" id="A0A370DMI7"/>
<accession>A0A370DMI7</accession>
<keyword evidence="1" id="KW-0812">Transmembrane</keyword>
<dbReference type="GO" id="GO:0016788">
    <property type="term" value="F:hydrolase activity, acting on ester bonds"/>
    <property type="evidence" value="ECO:0007669"/>
    <property type="project" value="UniProtKB-ARBA"/>
</dbReference>
<sequence>MRFSMRSFLKNVLAMAIGIGITLLALEGVLRTTHLLDAHTGYSEPHPLYGWKLAAGRDYWAELEGGHAEGVINSYGWRDREWQKEKGDGVYRVAIVGDSFVEALQVEEEETFTRMAEQLLNDEGQKVELMNFGRSGATTTEEFLFIREEVMDFKPDLVVVVFFPYNDIRDMDPDLTHDNIRPFATFDANGNLSIDTSFTETRSYALKSAINPMKQSSAFVSLMATQYNQLKGAFSKKAKSGDVSSQEELLVKKGFLSLATDSPVPDFERAYALNKRMLLEIKMLVEKGGAKFMLMNLPFATLKPEIEEDYKRVDDTFDRTYFDKDLGKFAQEEGIDFLPLEDSFRDFWQANDLDILPGHFNPTGHQLAGKLLAEAIKSVKVRSTVEDR</sequence>
<dbReference type="Gene3D" id="3.40.50.1110">
    <property type="entry name" value="SGNH hydrolase"/>
    <property type="match status" value="1"/>
</dbReference>
<dbReference type="EMBL" id="QFXE01000012">
    <property type="protein sequence ID" value="RDH85780.1"/>
    <property type="molecule type" value="Genomic_DNA"/>
</dbReference>
<organism evidence="2 3">
    <name type="scientific">endosymbiont of Escarpia spicata</name>
    <dbReference type="NCBI Taxonomy" id="2200908"/>
    <lineage>
        <taxon>Bacteria</taxon>
        <taxon>Pseudomonadati</taxon>
        <taxon>Pseudomonadota</taxon>
        <taxon>Gammaproteobacteria</taxon>
        <taxon>sulfur-oxidizing symbionts</taxon>
    </lineage>
</organism>
<reference evidence="2 3" key="1">
    <citation type="journal article" date="2018" name="ISME J.">
        <title>Endosymbiont genomes yield clues of tubeworm success.</title>
        <authorList>
            <person name="Li Y."/>
            <person name="Liles M.R."/>
            <person name="Halanych K.M."/>
        </authorList>
    </citation>
    <scope>NUCLEOTIDE SEQUENCE [LARGE SCALE GENOMIC DNA]</scope>
    <source>
        <strain evidence="2">A1462</strain>
    </source>
</reference>
<proteinExistence type="predicted"/>